<accession>A0ABN9HQG8</accession>
<evidence type="ECO:0000313" key="2">
    <source>
        <dbReference type="Proteomes" id="UP001162483"/>
    </source>
</evidence>
<gene>
    <name evidence="1" type="ORF">SPARVUS_LOCUS16576469</name>
</gene>
<proteinExistence type="predicted"/>
<protein>
    <submittedName>
        <fullName evidence="1">Uncharacterized protein</fullName>
    </submittedName>
</protein>
<organism evidence="1 2">
    <name type="scientific">Staurois parvus</name>
    <dbReference type="NCBI Taxonomy" id="386267"/>
    <lineage>
        <taxon>Eukaryota</taxon>
        <taxon>Metazoa</taxon>
        <taxon>Chordata</taxon>
        <taxon>Craniata</taxon>
        <taxon>Vertebrata</taxon>
        <taxon>Euteleostomi</taxon>
        <taxon>Amphibia</taxon>
        <taxon>Batrachia</taxon>
        <taxon>Anura</taxon>
        <taxon>Neobatrachia</taxon>
        <taxon>Ranoidea</taxon>
        <taxon>Ranidae</taxon>
        <taxon>Staurois</taxon>
    </lineage>
</organism>
<sequence length="92" mass="10303">INATVVLDVCFGSLSCWKTSSFNIEQYISEFMITSMKCSSLTPAALMQPHRRTLPPHFMAGTMYFSLYSSPLLHHTVLKPSVPKTFMLVSSL</sequence>
<name>A0ABN9HQG8_9NEOB</name>
<evidence type="ECO:0000313" key="1">
    <source>
        <dbReference type="EMBL" id="CAI9624026.1"/>
    </source>
</evidence>
<reference evidence="1" key="1">
    <citation type="submission" date="2023-05" db="EMBL/GenBank/DDBJ databases">
        <authorList>
            <person name="Stuckert A."/>
        </authorList>
    </citation>
    <scope>NUCLEOTIDE SEQUENCE</scope>
</reference>
<feature type="non-terminal residue" evidence="1">
    <location>
        <position position="1"/>
    </location>
</feature>
<dbReference type="Proteomes" id="UP001162483">
    <property type="component" value="Unassembled WGS sequence"/>
</dbReference>
<dbReference type="EMBL" id="CATNWA010021813">
    <property type="protein sequence ID" value="CAI9624026.1"/>
    <property type="molecule type" value="Genomic_DNA"/>
</dbReference>
<keyword evidence="2" id="KW-1185">Reference proteome</keyword>
<comment type="caution">
    <text evidence="1">The sequence shown here is derived from an EMBL/GenBank/DDBJ whole genome shotgun (WGS) entry which is preliminary data.</text>
</comment>